<keyword evidence="1" id="KW-0067">ATP-binding</keyword>
<evidence type="ECO:0000313" key="4">
    <source>
        <dbReference type="Proteomes" id="UP000594468"/>
    </source>
</evidence>
<dbReference type="AlphaFoldDB" id="A0A7S8E974"/>
<keyword evidence="4" id="KW-1185">Reference proteome</keyword>
<comment type="catalytic activity">
    <reaction evidence="1">
        <text>L-glutamyl-tRNA(Gln) + L-glutamine + ATP + H2O = L-glutaminyl-tRNA(Gln) + L-glutamate + ADP + phosphate + H(+)</text>
        <dbReference type="Rhea" id="RHEA:17521"/>
        <dbReference type="Rhea" id="RHEA-COMP:9681"/>
        <dbReference type="Rhea" id="RHEA-COMP:9684"/>
        <dbReference type="ChEBI" id="CHEBI:15377"/>
        <dbReference type="ChEBI" id="CHEBI:15378"/>
        <dbReference type="ChEBI" id="CHEBI:29985"/>
        <dbReference type="ChEBI" id="CHEBI:30616"/>
        <dbReference type="ChEBI" id="CHEBI:43474"/>
        <dbReference type="ChEBI" id="CHEBI:58359"/>
        <dbReference type="ChEBI" id="CHEBI:78520"/>
        <dbReference type="ChEBI" id="CHEBI:78521"/>
        <dbReference type="ChEBI" id="CHEBI:456216"/>
    </reaction>
</comment>
<dbReference type="Proteomes" id="UP000594468">
    <property type="component" value="Chromosome"/>
</dbReference>
<dbReference type="InterPro" id="IPR036113">
    <property type="entry name" value="Asp/Glu-ADT_sf_sub_c"/>
</dbReference>
<dbReference type="EC" id="6.3.5.-" evidence="1"/>
<sequence length="103" mass="11190">MPEKDSATLSYDDVRAIADLARLQLSDEEVTKYAEQISAILHDFQKLQAVDTSHIGATASVLPLKTIMREDVAKPALKPEDAIANAPQAEDNQFKVAPVLGDD</sequence>
<dbReference type="PANTHER" id="PTHR15004:SF0">
    <property type="entry name" value="GLUTAMYL-TRNA(GLN) AMIDOTRANSFERASE SUBUNIT C, MITOCHONDRIAL"/>
    <property type="match status" value="1"/>
</dbReference>
<dbReference type="GO" id="GO:0006450">
    <property type="term" value="P:regulation of translational fidelity"/>
    <property type="evidence" value="ECO:0007669"/>
    <property type="project" value="InterPro"/>
</dbReference>
<comment type="catalytic activity">
    <reaction evidence="1">
        <text>L-aspartyl-tRNA(Asn) + L-glutamine + ATP + H2O = L-asparaginyl-tRNA(Asn) + L-glutamate + ADP + phosphate + 2 H(+)</text>
        <dbReference type="Rhea" id="RHEA:14513"/>
        <dbReference type="Rhea" id="RHEA-COMP:9674"/>
        <dbReference type="Rhea" id="RHEA-COMP:9677"/>
        <dbReference type="ChEBI" id="CHEBI:15377"/>
        <dbReference type="ChEBI" id="CHEBI:15378"/>
        <dbReference type="ChEBI" id="CHEBI:29985"/>
        <dbReference type="ChEBI" id="CHEBI:30616"/>
        <dbReference type="ChEBI" id="CHEBI:43474"/>
        <dbReference type="ChEBI" id="CHEBI:58359"/>
        <dbReference type="ChEBI" id="CHEBI:78515"/>
        <dbReference type="ChEBI" id="CHEBI:78516"/>
        <dbReference type="ChEBI" id="CHEBI:456216"/>
    </reaction>
</comment>
<dbReference type="SUPFAM" id="SSF141000">
    <property type="entry name" value="Glu-tRNAGln amidotransferase C subunit"/>
    <property type="match status" value="1"/>
</dbReference>
<proteinExistence type="inferred from homology"/>
<evidence type="ECO:0000256" key="1">
    <source>
        <dbReference type="HAMAP-Rule" id="MF_00122"/>
    </source>
</evidence>
<evidence type="ECO:0000313" key="3">
    <source>
        <dbReference type="EMBL" id="QPC82701.1"/>
    </source>
</evidence>
<keyword evidence="3" id="KW-0808">Transferase</keyword>
<dbReference type="HAMAP" id="MF_00122">
    <property type="entry name" value="GatC"/>
    <property type="match status" value="1"/>
</dbReference>
<keyword evidence="1" id="KW-0547">Nucleotide-binding</keyword>
<dbReference type="Pfam" id="PF02686">
    <property type="entry name" value="GatC"/>
    <property type="match status" value="1"/>
</dbReference>
<evidence type="ECO:0000256" key="2">
    <source>
        <dbReference type="SAM" id="MobiDB-lite"/>
    </source>
</evidence>
<dbReference type="Gene3D" id="1.10.20.60">
    <property type="entry name" value="Glu-tRNAGln amidotransferase C subunit, N-terminal domain"/>
    <property type="match status" value="1"/>
</dbReference>
<dbReference type="GO" id="GO:0005524">
    <property type="term" value="F:ATP binding"/>
    <property type="evidence" value="ECO:0007669"/>
    <property type="project" value="UniProtKB-KW"/>
</dbReference>
<feature type="region of interest" description="Disordered" evidence="2">
    <location>
        <begin position="84"/>
        <end position="103"/>
    </location>
</feature>
<reference evidence="3 4" key="1">
    <citation type="submission" date="2020-02" db="EMBL/GenBank/DDBJ databases">
        <authorList>
            <person name="Zheng R.K."/>
            <person name="Sun C.M."/>
        </authorList>
    </citation>
    <scope>NUCLEOTIDE SEQUENCE [LARGE SCALE GENOMIC DNA]</scope>
    <source>
        <strain evidence="4">rifampicinis</strain>
    </source>
</reference>
<dbReference type="GO" id="GO:0070681">
    <property type="term" value="P:glutaminyl-tRNAGln biosynthesis via transamidation"/>
    <property type="evidence" value="ECO:0007669"/>
    <property type="project" value="TreeGrafter"/>
</dbReference>
<organism evidence="3 4">
    <name type="scientific">Phototrophicus methaneseepsis</name>
    <dbReference type="NCBI Taxonomy" id="2710758"/>
    <lineage>
        <taxon>Bacteria</taxon>
        <taxon>Bacillati</taxon>
        <taxon>Chloroflexota</taxon>
        <taxon>Candidatus Thermofontia</taxon>
        <taxon>Phototrophicales</taxon>
        <taxon>Phototrophicaceae</taxon>
        <taxon>Phototrophicus</taxon>
    </lineage>
</organism>
<keyword evidence="1" id="KW-0648">Protein biosynthesis</keyword>
<keyword evidence="1" id="KW-0436">Ligase</keyword>
<comment type="similarity">
    <text evidence="1">Belongs to the GatC family.</text>
</comment>
<gene>
    <name evidence="1 3" type="primary">gatC</name>
    <name evidence="3" type="ORF">G4Y79_23955</name>
</gene>
<accession>A0A7S8E974</accession>
<dbReference type="KEGG" id="pmet:G4Y79_23955"/>
<comment type="function">
    <text evidence="1">Allows the formation of correctly charged Asn-tRNA(Asn) or Gln-tRNA(Gln) through the transamidation of misacylated Asp-tRNA(Asn) or Glu-tRNA(Gln) in organisms which lack either or both of asparaginyl-tRNA or glutaminyl-tRNA synthetases. The reaction takes place in the presence of glutamine and ATP through an activated phospho-Asp-tRNA(Asn) or phospho-Glu-tRNA(Gln).</text>
</comment>
<name>A0A7S8E974_9CHLR</name>
<dbReference type="GO" id="GO:0050567">
    <property type="term" value="F:glutaminyl-tRNA synthase (glutamine-hydrolyzing) activity"/>
    <property type="evidence" value="ECO:0007669"/>
    <property type="project" value="UniProtKB-UniRule"/>
</dbReference>
<dbReference type="GO" id="GO:0006412">
    <property type="term" value="P:translation"/>
    <property type="evidence" value="ECO:0007669"/>
    <property type="project" value="UniProtKB-UniRule"/>
</dbReference>
<dbReference type="GO" id="GO:0016740">
    <property type="term" value="F:transferase activity"/>
    <property type="evidence" value="ECO:0007669"/>
    <property type="project" value="UniProtKB-KW"/>
</dbReference>
<dbReference type="InterPro" id="IPR003837">
    <property type="entry name" value="GatC"/>
</dbReference>
<comment type="subunit">
    <text evidence="1">Heterotrimer of A, B and C subunits.</text>
</comment>
<protein>
    <recommendedName>
        <fullName evidence="1">Aspartyl/glutamyl-tRNA(Asn/Gln) amidotransferase subunit C</fullName>
        <shortName evidence="1">Asp/Glu-ADT subunit C</shortName>
        <ecNumber evidence="1">6.3.5.-</ecNumber>
    </recommendedName>
</protein>
<dbReference type="PANTHER" id="PTHR15004">
    <property type="entry name" value="GLUTAMYL-TRNA(GLN) AMIDOTRANSFERASE SUBUNIT C, MITOCHONDRIAL"/>
    <property type="match status" value="1"/>
</dbReference>
<dbReference type="RefSeq" id="WP_195170770.1">
    <property type="nucleotide sequence ID" value="NZ_CP062983.1"/>
</dbReference>
<dbReference type="EMBL" id="CP062983">
    <property type="protein sequence ID" value="QPC82701.1"/>
    <property type="molecule type" value="Genomic_DNA"/>
</dbReference>
<dbReference type="NCBIfam" id="TIGR00135">
    <property type="entry name" value="gatC"/>
    <property type="match status" value="1"/>
</dbReference>